<dbReference type="AlphaFoldDB" id="A0A4P8EL24"/>
<feature type="chain" id="PRO_5020275435" evidence="1">
    <location>
        <begin position="25"/>
        <end position="196"/>
    </location>
</feature>
<evidence type="ECO:0000256" key="1">
    <source>
        <dbReference type="SAM" id="SignalP"/>
    </source>
</evidence>
<keyword evidence="2" id="KW-0614">Plasmid</keyword>
<geneLocation type="plasmid" evidence="2 3">
    <name>unnamed1</name>
</geneLocation>
<feature type="signal peptide" evidence="1">
    <location>
        <begin position="1"/>
        <end position="24"/>
    </location>
</feature>
<sequence>MLQSGKVLICAGLGLAICAGAALAEPMTGKQATKQLFSAKKSEVQLLNVNGLSAEHSALLGEVVKGYAYYAAAAIAPQEDLLKSEATTLVANHHSAEAASAAALAGCNALRKTADECVIAAIVQPKGWEARALQLSVEGTVALKSDYGKRGERAMAASASTGFFALAKGVQAQALALRACADKGAPDCEIIVADPK</sequence>
<keyword evidence="3" id="KW-1185">Reference proteome</keyword>
<keyword evidence="1" id="KW-0732">Signal</keyword>
<gene>
    <name evidence="2" type="ORF">EOK75_13190</name>
</gene>
<protein>
    <submittedName>
        <fullName evidence="2">5-aminolevulic acid synthase</fullName>
    </submittedName>
</protein>
<dbReference type="RefSeq" id="WP_137195780.1">
    <property type="nucleotide sequence ID" value="NZ_CP039965.1"/>
</dbReference>
<name>A0A4P8EL24_9RHOB</name>
<proteinExistence type="predicted"/>
<dbReference type="EMBL" id="CP039965">
    <property type="protein sequence ID" value="QCO57971.1"/>
    <property type="molecule type" value="Genomic_DNA"/>
</dbReference>
<dbReference type="Proteomes" id="UP000298631">
    <property type="component" value="Plasmid unnamed1"/>
</dbReference>
<evidence type="ECO:0000313" key="2">
    <source>
        <dbReference type="EMBL" id="QCO57971.1"/>
    </source>
</evidence>
<reference evidence="2 3" key="1">
    <citation type="submission" date="2019-05" db="EMBL/GenBank/DDBJ databases">
        <title>Pseudorhodobacter turbinis sp. nov., isolated from the gut of the Korean turban shell.</title>
        <authorList>
            <person name="Jeong Y.-S."/>
            <person name="Kang W.-R."/>
            <person name="Bae J.-W."/>
        </authorList>
    </citation>
    <scope>NUCLEOTIDE SEQUENCE [LARGE SCALE GENOMIC DNA]</scope>
    <source>
        <strain evidence="2 3">S12M18</strain>
        <plasmid evidence="2 3">unnamed1</plasmid>
    </source>
</reference>
<dbReference type="KEGG" id="pseb:EOK75_13190"/>
<accession>A0A4P8EL24</accession>
<dbReference type="OrthoDB" id="7658791at2"/>
<evidence type="ECO:0000313" key="3">
    <source>
        <dbReference type="Proteomes" id="UP000298631"/>
    </source>
</evidence>
<organism evidence="2 3">
    <name type="scientific">Pseudorhodobacter turbinis</name>
    <dbReference type="NCBI Taxonomy" id="2500533"/>
    <lineage>
        <taxon>Bacteria</taxon>
        <taxon>Pseudomonadati</taxon>
        <taxon>Pseudomonadota</taxon>
        <taxon>Alphaproteobacteria</taxon>
        <taxon>Rhodobacterales</taxon>
        <taxon>Paracoccaceae</taxon>
        <taxon>Pseudorhodobacter</taxon>
    </lineage>
</organism>